<gene>
    <name evidence="2" type="ORF">ACFOKA_13160</name>
</gene>
<evidence type="ECO:0000313" key="2">
    <source>
        <dbReference type="EMBL" id="MFC3052857.1"/>
    </source>
</evidence>
<organism evidence="2 3">
    <name type="scientific">Kordiimonas pumila</name>
    <dbReference type="NCBI Taxonomy" id="2161677"/>
    <lineage>
        <taxon>Bacteria</taxon>
        <taxon>Pseudomonadati</taxon>
        <taxon>Pseudomonadota</taxon>
        <taxon>Alphaproteobacteria</taxon>
        <taxon>Kordiimonadales</taxon>
        <taxon>Kordiimonadaceae</taxon>
        <taxon>Kordiimonas</taxon>
    </lineage>
</organism>
<feature type="signal peptide" evidence="1">
    <location>
        <begin position="1"/>
        <end position="31"/>
    </location>
</feature>
<keyword evidence="3" id="KW-1185">Reference proteome</keyword>
<keyword evidence="1" id="KW-0732">Signal</keyword>
<dbReference type="Proteomes" id="UP001595444">
    <property type="component" value="Unassembled WGS sequence"/>
</dbReference>
<evidence type="ECO:0000313" key="3">
    <source>
        <dbReference type="Proteomes" id="UP001595444"/>
    </source>
</evidence>
<dbReference type="RefSeq" id="WP_194213505.1">
    <property type="nucleotide sequence ID" value="NZ_CP061205.1"/>
</dbReference>
<proteinExistence type="predicted"/>
<accession>A0ABV7D8C7</accession>
<comment type="caution">
    <text evidence="2">The sequence shown here is derived from an EMBL/GenBank/DDBJ whole genome shotgun (WGS) entry which is preliminary data.</text>
</comment>
<feature type="chain" id="PRO_5047538650" description="Lipoprotein" evidence="1">
    <location>
        <begin position="32"/>
        <end position="184"/>
    </location>
</feature>
<protein>
    <recommendedName>
        <fullName evidence="4">Lipoprotein</fullName>
    </recommendedName>
</protein>
<reference evidence="3" key="1">
    <citation type="journal article" date="2019" name="Int. J. Syst. Evol. Microbiol.">
        <title>The Global Catalogue of Microorganisms (GCM) 10K type strain sequencing project: providing services to taxonomists for standard genome sequencing and annotation.</title>
        <authorList>
            <consortium name="The Broad Institute Genomics Platform"/>
            <consortium name="The Broad Institute Genome Sequencing Center for Infectious Disease"/>
            <person name="Wu L."/>
            <person name="Ma J."/>
        </authorList>
    </citation>
    <scope>NUCLEOTIDE SEQUENCE [LARGE SCALE GENOMIC DNA]</scope>
    <source>
        <strain evidence="3">KCTC 62164</strain>
    </source>
</reference>
<evidence type="ECO:0000256" key="1">
    <source>
        <dbReference type="SAM" id="SignalP"/>
    </source>
</evidence>
<dbReference type="EMBL" id="JBHRSL010000010">
    <property type="protein sequence ID" value="MFC3052857.1"/>
    <property type="molecule type" value="Genomic_DNA"/>
</dbReference>
<name>A0ABV7D8C7_9PROT</name>
<dbReference type="PROSITE" id="PS51257">
    <property type="entry name" value="PROKAR_LIPOPROTEIN"/>
    <property type="match status" value="1"/>
</dbReference>
<evidence type="ECO:0008006" key="4">
    <source>
        <dbReference type="Google" id="ProtNLM"/>
    </source>
</evidence>
<sequence>MFVTIVRPVTRILKKASGLLLCGSISLAALASGCHADQAGPADYKGNMPEGIWVLNQERSKKFMPGTHTLWVIKDDGQRLVWVSVEADPEGHVRVTSWDGEYGGEPVEVKGSGMMTVVSSPEKGRVLNHGDIPGLGSYSEDCTVMNEGKRMLCTFTLTTSEGVNTYIDDFDWFSAGPMVFAAPE</sequence>